<evidence type="ECO:0000259" key="5">
    <source>
        <dbReference type="Pfam" id="PF04542"/>
    </source>
</evidence>
<keyword evidence="3" id="KW-0731">Sigma factor</keyword>
<dbReference type="Gene3D" id="1.10.1740.10">
    <property type="match status" value="1"/>
</dbReference>
<evidence type="ECO:0000313" key="10">
    <source>
        <dbReference type="Proteomes" id="UP000306630"/>
    </source>
</evidence>
<dbReference type="SUPFAM" id="SSF88946">
    <property type="entry name" value="Sigma2 domain of RNA polymerase sigma factors"/>
    <property type="match status" value="1"/>
</dbReference>
<dbReference type="InterPro" id="IPR039425">
    <property type="entry name" value="RNA_pol_sigma-70-like"/>
</dbReference>
<accession>A0A1Z2XER7</accession>
<dbReference type="Proteomes" id="UP000186351">
    <property type="component" value="Chromosome"/>
</dbReference>
<dbReference type="STRING" id="1796646.A4V02_01815"/>
<dbReference type="EMBL" id="CP015402">
    <property type="protein sequence ID" value="ANU62594.1"/>
    <property type="molecule type" value="Genomic_DNA"/>
</dbReference>
<dbReference type="SUPFAM" id="SSF88659">
    <property type="entry name" value="Sigma3 and sigma4 domains of RNA polymerase sigma factors"/>
    <property type="match status" value="1"/>
</dbReference>
<keyword evidence="2" id="KW-0805">Transcription regulation</keyword>
<reference evidence="8 10" key="3">
    <citation type="submission" date="2019-04" db="EMBL/GenBank/DDBJ databases">
        <title>Microbes associate with the intestines of laboratory mice.</title>
        <authorList>
            <person name="Navarre W."/>
            <person name="Wong E."/>
            <person name="Huang K."/>
            <person name="Tropini C."/>
            <person name="Ng K."/>
            <person name="Yu B."/>
        </authorList>
    </citation>
    <scope>NUCLEOTIDE SEQUENCE [LARGE SCALE GENOMIC DNA]</scope>
    <source>
        <strain evidence="8 10">NM06_A21</strain>
    </source>
</reference>
<dbReference type="NCBIfam" id="TIGR02985">
    <property type="entry name" value="Sig70_bacteroi1"/>
    <property type="match status" value="1"/>
</dbReference>
<dbReference type="InterPro" id="IPR014284">
    <property type="entry name" value="RNA_pol_sigma-70_dom"/>
</dbReference>
<name>A0A1B1S724_9BACT</name>
<dbReference type="InterPro" id="IPR007627">
    <property type="entry name" value="RNA_pol_sigma70_r2"/>
</dbReference>
<dbReference type="InterPro" id="IPR013325">
    <property type="entry name" value="RNA_pol_sigma_r2"/>
</dbReference>
<evidence type="ECO:0000313" key="8">
    <source>
        <dbReference type="EMBL" id="TGY72809.1"/>
    </source>
</evidence>
<reference evidence="9" key="1">
    <citation type="submission" date="2016-04" db="EMBL/GenBank/DDBJ databases">
        <title>Complete Genome Sequences of Twelve Strains of a Stable Defined Moderately Diverse Mouse Microbiota 2 (sDMDMm2).</title>
        <authorList>
            <person name="Uchimura Y."/>
            <person name="Wyss M."/>
            <person name="Brugiroux S."/>
            <person name="Limenitakis J.P."/>
            <person name="Stecher B."/>
            <person name="McCoy K.D."/>
            <person name="Macpherson A.J."/>
        </authorList>
    </citation>
    <scope>NUCLEOTIDE SEQUENCE [LARGE SCALE GENOMIC DNA]</scope>
    <source>
        <strain evidence="9">YL27</strain>
    </source>
</reference>
<proteinExistence type="inferred from homology"/>
<dbReference type="EMBL" id="SRYD01000038">
    <property type="protein sequence ID" value="TGY72809.1"/>
    <property type="molecule type" value="Genomic_DNA"/>
</dbReference>
<dbReference type="RefSeq" id="WP_068959985.1">
    <property type="nucleotide sequence ID" value="NZ_CAJTAP010000025.1"/>
</dbReference>
<dbReference type="Proteomes" id="UP000306630">
    <property type="component" value="Unassembled WGS sequence"/>
</dbReference>
<feature type="domain" description="RNA polymerase sigma factor 70 region 4 type 2" evidence="6">
    <location>
        <begin position="116"/>
        <end position="167"/>
    </location>
</feature>
<evidence type="ECO:0000259" key="6">
    <source>
        <dbReference type="Pfam" id="PF08281"/>
    </source>
</evidence>
<dbReference type="Pfam" id="PF04542">
    <property type="entry name" value="Sigma70_r2"/>
    <property type="match status" value="1"/>
</dbReference>
<evidence type="ECO:0000313" key="9">
    <source>
        <dbReference type="Proteomes" id="UP000186351"/>
    </source>
</evidence>
<dbReference type="NCBIfam" id="TIGR02937">
    <property type="entry name" value="sigma70-ECF"/>
    <property type="match status" value="1"/>
</dbReference>
<dbReference type="GO" id="GO:0016987">
    <property type="term" value="F:sigma factor activity"/>
    <property type="evidence" value="ECO:0007669"/>
    <property type="project" value="UniProtKB-KW"/>
</dbReference>
<gene>
    <name evidence="7" type="ORF">A4V02_01815</name>
    <name evidence="8" type="ORF">E5333_09855</name>
</gene>
<protein>
    <submittedName>
        <fullName evidence="8">RNA polymerase sigma-70 factor</fullName>
    </submittedName>
</protein>
<dbReference type="GO" id="GO:0006352">
    <property type="term" value="P:DNA-templated transcription initiation"/>
    <property type="evidence" value="ECO:0007669"/>
    <property type="project" value="InterPro"/>
</dbReference>
<dbReference type="InterPro" id="IPR013249">
    <property type="entry name" value="RNA_pol_sigma70_r4_t2"/>
</dbReference>
<accession>A0A1B1S724</accession>
<dbReference type="OrthoDB" id="1493347at2"/>
<sequence>MGHRNKDKSNRHARFERMHTMYCGRIYNFVLKITHGNAYMAEEITQIVFMKLWEKFDTVSDSESLKSYMFSIARNTLLNYLKHETIEYIYYNYLRDVSHEDHTTQDAIDSAFLNQYVSTLIDELPPVRQKVFKMSRIQYLTNRQISQALGISVSTVETHLTLALKFMRQELKRRYGIICDFIIIATMLSCHI</sequence>
<dbReference type="AlphaFoldDB" id="A0A1B1S724"/>
<comment type="similarity">
    <text evidence="1">Belongs to the sigma-70 factor family. ECF subfamily.</text>
</comment>
<evidence type="ECO:0000313" key="7">
    <source>
        <dbReference type="EMBL" id="ANU62594.1"/>
    </source>
</evidence>
<dbReference type="InterPro" id="IPR013324">
    <property type="entry name" value="RNA_pol_sigma_r3/r4-like"/>
</dbReference>
<dbReference type="GO" id="GO:0003677">
    <property type="term" value="F:DNA binding"/>
    <property type="evidence" value="ECO:0007669"/>
    <property type="project" value="InterPro"/>
</dbReference>
<evidence type="ECO:0000256" key="2">
    <source>
        <dbReference type="ARBA" id="ARBA00023015"/>
    </source>
</evidence>
<dbReference type="GeneID" id="65535575"/>
<reference evidence="7" key="2">
    <citation type="submission" date="2017-04" db="EMBL/GenBank/DDBJ databases">
        <title>Complete Genome Sequences of Twelve Strains of a Stable Defined Moderately Diverse Mouse Microbiota 2 (sDMDMm2).</title>
        <authorList>
            <person name="Uchimura Y."/>
            <person name="Wyss M."/>
            <person name="Brugiroux S."/>
            <person name="Limenitakis J.P."/>
            <person name="Stecher B."/>
            <person name="McCoy K.D."/>
            <person name="Macpherson A.J."/>
        </authorList>
    </citation>
    <scope>NUCLEOTIDE SEQUENCE</scope>
    <source>
        <strain evidence="7">YL27</strain>
    </source>
</reference>
<dbReference type="Pfam" id="PF08281">
    <property type="entry name" value="Sigma70_r4_2"/>
    <property type="match status" value="1"/>
</dbReference>
<dbReference type="PANTHER" id="PTHR43133">
    <property type="entry name" value="RNA POLYMERASE ECF-TYPE SIGMA FACTO"/>
    <property type="match status" value="1"/>
</dbReference>
<evidence type="ECO:0000256" key="1">
    <source>
        <dbReference type="ARBA" id="ARBA00010641"/>
    </source>
</evidence>
<dbReference type="Gene3D" id="1.10.10.10">
    <property type="entry name" value="Winged helix-like DNA-binding domain superfamily/Winged helix DNA-binding domain"/>
    <property type="match status" value="1"/>
</dbReference>
<keyword evidence="4" id="KW-0804">Transcription</keyword>
<dbReference type="KEGG" id="pary:A4V02_01815"/>
<dbReference type="InterPro" id="IPR036388">
    <property type="entry name" value="WH-like_DNA-bd_sf"/>
</dbReference>
<evidence type="ECO:0000256" key="3">
    <source>
        <dbReference type="ARBA" id="ARBA00023082"/>
    </source>
</evidence>
<evidence type="ECO:0000256" key="4">
    <source>
        <dbReference type="ARBA" id="ARBA00023163"/>
    </source>
</evidence>
<feature type="domain" description="RNA polymerase sigma-70 region 2" evidence="5">
    <location>
        <begin position="22"/>
        <end position="84"/>
    </location>
</feature>
<dbReference type="InterPro" id="IPR014327">
    <property type="entry name" value="RNA_pol_sigma70_bacteroid"/>
</dbReference>
<organism evidence="7 9">
    <name type="scientific">Muribaculum intestinale</name>
    <dbReference type="NCBI Taxonomy" id="1796646"/>
    <lineage>
        <taxon>Bacteria</taxon>
        <taxon>Pseudomonadati</taxon>
        <taxon>Bacteroidota</taxon>
        <taxon>Bacteroidia</taxon>
        <taxon>Bacteroidales</taxon>
        <taxon>Muribaculaceae</taxon>
        <taxon>Muribaculum</taxon>
    </lineage>
</organism>
<dbReference type="PANTHER" id="PTHR43133:SF46">
    <property type="entry name" value="RNA POLYMERASE SIGMA-70 FACTOR ECF SUBFAMILY"/>
    <property type="match status" value="1"/>
</dbReference>
<keyword evidence="9" id="KW-1185">Reference proteome</keyword>